<feature type="chain" id="PRO_5002184415" evidence="10">
    <location>
        <begin position="24"/>
        <end position="429"/>
    </location>
</feature>
<dbReference type="GO" id="GO:0015144">
    <property type="term" value="F:carbohydrate transmembrane transporter activity"/>
    <property type="evidence" value="ECO:0007669"/>
    <property type="project" value="TreeGrafter"/>
</dbReference>
<keyword evidence="9" id="KW-0998">Cell outer membrane</keyword>
<dbReference type="InterPro" id="IPR050286">
    <property type="entry name" value="G_neg_Bact_CarbUptk_Porin"/>
</dbReference>
<sequence>MNKTLLKYTALSSCVLFALTANANANEEGFTFHGYAKGGIGITNDDILSPGGYDWANNGVNIFRLPGNTYTNSSGGRLGNEANWLELHLGYGWAQQNDMDWAIHSNIVHGDGGLALDELAIKSAGVVPSNPEATIWAGKRYFNRVETFLTDSQPMSNDGLGFGIENYDLGFGKLHLGVTRNIYEEAPQDGAGELVAFTSSLSFIELSDNLTLNLYANYGTPFSPDSENKTDDKPNAYQLASKLLLLSRTGYDELFVRYSKNASGSMTRSWEALPDYQIGGFWQGIHTLTDSYTLSYIWQHETASFDEDARRRNDIRIKDSHWNAFVARNTYTWNSRTSTELELGYEFIDITAIDTTDDGTNSGYKATLSQNLHLAGGFWDRPVIRFFVTYAEQDVETLAYDRWDLDLNNGVTTGKADALTFGAQFEAWW</sequence>
<comment type="subcellular location">
    <subcellularLocation>
        <location evidence="1">Cell outer membrane</location>
        <topology evidence="1">Multi-pass membrane protein</topology>
    </subcellularLocation>
</comment>
<keyword evidence="4" id="KW-1134">Transmembrane beta strand</keyword>
<dbReference type="PANTHER" id="PTHR38762">
    <property type="entry name" value="CRYPTIC OUTER MEMBRANE PORIN BGLH-RELATED"/>
    <property type="match status" value="1"/>
</dbReference>
<keyword evidence="8" id="KW-0472">Membrane</keyword>
<dbReference type="STRING" id="658445.H744_1c0294"/>
<evidence type="ECO:0000256" key="1">
    <source>
        <dbReference type="ARBA" id="ARBA00004571"/>
    </source>
</evidence>
<dbReference type="EMBL" id="CP005973">
    <property type="protein sequence ID" value="AJR05319.1"/>
    <property type="molecule type" value="Genomic_DNA"/>
</dbReference>
<protein>
    <submittedName>
        <fullName evidence="11">Putative maltoporin</fullName>
    </submittedName>
</protein>
<dbReference type="PANTHER" id="PTHR38762:SF1">
    <property type="entry name" value="CRYPTIC OUTER MEMBRANE PORIN BGLH-RELATED"/>
    <property type="match status" value="1"/>
</dbReference>
<evidence type="ECO:0000256" key="10">
    <source>
        <dbReference type="SAM" id="SignalP"/>
    </source>
</evidence>
<dbReference type="Pfam" id="PF02264">
    <property type="entry name" value="LamB"/>
    <property type="match status" value="1"/>
</dbReference>
<keyword evidence="10" id="KW-0732">Signal</keyword>
<evidence type="ECO:0000256" key="8">
    <source>
        <dbReference type="ARBA" id="ARBA00023136"/>
    </source>
</evidence>
<keyword evidence="3" id="KW-0813">Transport</keyword>
<keyword evidence="5" id="KW-0812">Transmembrane</keyword>
<evidence type="ECO:0000313" key="12">
    <source>
        <dbReference type="Proteomes" id="UP000032303"/>
    </source>
</evidence>
<dbReference type="AlphaFoldDB" id="A0A0C5WJP6"/>
<evidence type="ECO:0000256" key="4">
    <source>
        <dbReference type="ARBA" id="ARBA00022452"/>
    </source>
</evidence>
<keyword evidence="7" id="KW-0626">Porin</keyword>
<evidence type="ECO:0000256" key="6">
    <source>
        <dbReference type="ARBA" id="ARBA00023065"/>
    </source>
</evidence>
<dbReference type="GO" id="GO:0015288">
    <property type="term" value="F:porin activity"/>
    <property type="evidence" value="ECO:0007669"/>
    <property type="project" value="UniProtKB-KW"/>
</dbReference>
<dbReference type="HOGENOM" id="CLU_050382_0_0_6"/>
<evidence type="ECO:0000256" key="3">
    <source>
        <dbReference type="ARBA" id="ARBA00022448"/>
    </source>
</evidence>
<reference evidence="11 12" key="1">
    <citation type="submission" date="2013-05" db="EMBL/GenBank/DDBJ databases">
        <title>Complete genome sequence of the lipase-producing bacterium Photobacterium gaetbulicola Gung47.</title>
        <authorList>
            <person name="Kim Y.-O."/>
        </authorList>
    </citation>
    <scope>NUCLEOTIDE SEQUENCE [LARGE SCALE GENOMIC DNA]</scope>
    <source>
        <strain evidence="11 12">Gung47</strain>
    </source>
</reference>
<accession>A0A0C5WJP6</accession>
<proteinExistence type="inferred from homology"/>
<name>A0A0C5WJP6_9GAMM</name>
<dbReference type="GO" id="GO:0009279">
    <property type="term" value="C:cell outer membrane"/>
    <property type="evidence" value="ECO:0007669"/>
    <property type="project" value="UniProtKB-SubCell"/>
</dbReference>
<evidence type="ECO:0000256" key="9">
    <source>
        <dbReference type="ARBA" id="ARBA00023237"/>
    </source>
</evidence>
<dbReference type="SUPFAM" id="SSF56935">
    <property type="entry name" value="Porins"/>
    <property type="match status" value="1"/>
</dbReference>
<keyword evidence="6" id="KW-0406">Ion transport</keyword>
<dbReference type="GO" id="GO:0006811">
    <property type="term" value="P:monoatomic ion transport"/>
    <property type="evidence" value="ECO:0007669"/>
    <property type="project" value="UniProtKB-KW"/>
</dbReference>
<dbReference type="InterPro" id="IPR036998">
    <property type="entry name" value="Porin_LamB_sf"/>
</dbReference>
<dbReference type="KEGG" id="pgb:H744_1c0294"/>
<dbReference type="InterPro" id="IPR003192">
    <property type="entry name" value="Porin_LamB"/>
</dbReference>
<evidence type="ECO:0000313" key="11">
    <source>
        <dbReference type="EMBL" id="AJR05319.1"/>
    </source>
</evidence>
<evidence type="ECO:0000256" key="7">
    <source>
        <dbReference type="ARBA" id="ARBA00023114"/>
    </source>
</evidence>
<dbReference type="GO" id="GO:0015774">
    <property type="term" value="P:polysaccharide transport"/>
    <property type="evidence" value="ECO:0007669"/>
    <property type="project" value="TreeGrafter"/>
</dbReference>
<evidence type="ECO:0000256" key="5">
    <source>
        <dbReference type="ARBA" id="ARBA00022692"/>
    </source>
</evidence>
<dbReference type="PATRIC" id="fig|658445.3.peg.323"/>
<dbReference type="Proteomes" id="UP000032303">
    <property type="component" value="Chromosome 1"/>
</dbReference>
<organism evidence="11 12">
    <name type="scientific">Photobacterium gaetbulicola Gung47</name>
    <dbReference type="NCBI Taxonomy" id="658445"/>
    <lineage>
        <taxon>Bacteria</taxon>
        <taxon>Pseudomonadati</taxon>
        <taxon>Pseudomonadota</taxon>
        <taxon>Gammaproteobacteria</taxon>
        <taxon>Vibrionales</taxon>
        <taxon>Vibrionaceae</taxon>
        <taxon>Photobacterium</taxon>
    </lineage>
</organism>
<feature type="signal peptide" evidence="10">
    <location>
        <begin position="1"/>
        <end position="23"/>
    </location>
</feature>
<keyword evidence="12" id="KW-1185">Reference proteome</keyword>
<comment type="similarity">
    <text evidence="2">Belongs to the porin LamB (TC 1.B.3) family.</text>
</comment>
<dbReference type="Gene3D" id="2.40.170.10">
    <property type="entry name" value="Porin, LamB type"/>
    <property type="match status" value="1"/>
</dbReference>
<dbReference type="GO" id="GO:0046930">
    <property type="term" value="C:pore complex"/>
    <property type="evidence" value="ECO:0007669"/>
    <property type="project" value="UniProtKB-KW"/>
</dbReference>
<evidence type="ECO:0000256" key="2">
    <source>
        <dbReference type="ARBA" id="ARBA00007055"/>
    </source>
</evidence>
<gene>
    <name evidence="11" type="ORF">H744_1c0294</name>
</gene>